<dbReference type="EMBL" id="FCON02000149">
    <property type="protein sequence ID" value="SAL83961.1"/>
    <property type="molecule type" value="Genomic_DNA"/>
</dbReference>
<feature type="signal peptide" evidence="1">
    <location>
        <begin position="1"/>
        <end position="31"/>
    </location>
</feature>
<evidence type="ECO:0008006" key="4">
    <source>
        <dbReference type="Google" id="ProtNLM"/>
    </source>
</evidence>
<dbReference type="Proteomes" id="UP000054770">
    <property type="component" value="Unassembled WGS sequence"/>
</dbReference>
<keyword evidence="1" id="KW-0732">Signal</keyword>
<protein>
    <recommendedName>
        <fullName evidence="4">Lipoprotein</fullName>
    </recommendedName>
</protein>
<dbReference type="AlphaFoldDB" id="A0A158KU59"/>
<evidence type="ECO:0000313" key="2">
    <source>
        <dbReference type="EMBL" id="SAL83961.1"/>
    </source>
</evidence>
<proteinExistence type="predicted"/>
<evidence type="ECO:0000313" key="3">
    <source>
        <dbReference type="Proteomes" id="UP000054770"/>
    </source>
</evidence>
<sequence>MKLFLAVSRRHGFWLAASLALFFSAFSGAEAACPNWVETTSGSVFNIAALIADAGSAQFALERVKRALSKVDAGGGCAIFSDRPACDETMTLAKKAITALEACTTPAVSNDDGRRLVQ</sequence>
<feature type="chain" id="PRO_5011110664" description="Lipoprotein" evidence="1">
    <location>
        <begin position="32"/>
        <end position="118"/>
    </location>
</feature>
<organism evidence="2 3">
    <name type="scientific">Caballeronia choica</name>
    <dbReference type="NCBI Taxonomy" id="326476"/>
    <lineage>
        <taxon>Bacteria</taxon>
        <taxon>Pseudomonadati</taxon>
        <taxon>Pseudomonadota</taxon>
        <taxon>Betaproteobacteria</taxon>
        <taxon>Burkholderiales</taxon>
        <taxon>Burkholderiaceae</taxon>
        <taxon>Caballeronia</taxon>
    </lineage>
</organism>
<comment type="caution">
    <text evidence="2">The sequence shown here is derived from an EMBL/GenBank/DDBJ whole genome shotgun (WGS) entry which is preliminary data.</text>
</comment>
<dbReference type="RefSeq" id="WP_235028681.1">
    <property type="nucleotide sequence ID" value="NZ_FCON02000149.1"/>
</dbReference>
<gene>
    <name evidence="2" type="ORF">AWB68_07110</name>
</gene>
<accession>A0A158KU59</accession>
<reference evidence="2" key="1">
    <citation type="submission" date="2016-01" db="EMBL/GenBank/DDBJ databases">
        <authorList>
            <person name="Peeters C."/>
        </authorList>
    </citation>
    <scope>NUCLEOTIDE SEQUENCE [LARGE SCALE GENOMIC DNA]</scope>
    <source>
        <strain evidence="2">LMG 22940</strain>
    </source>
</reference>
<keyword evidence="3" id="KW-1185">Reference proteome</keyword>
<name>A0A158KU59_9BURK</name>
<evidence type="ECO:0000256" key="1">
    <source>
        <dbReference type="SAM" id="SignalP"/>
    </source>
</evidence>